<gene>
    <name evidence="1" type="ORF">Taro_000666</name>
</gene>
<dbReference type="Proteomes" id="UP000652761">
    <property type="component" value="Unassembled WGS sequence"/>
</dbReference>
<reference evidence="1" key="1">
    <citation type="submission" date="2017-07" db="EMBL/GenBank/DDBJ databases">
        <title>Taro Niue Genome Assembly and Annotation.</title>
        <authorList>
            <person name="Atibalentja N."/>
            <person name="Keating K."/>
            <person name="Fields C.J."/>
        </authorList>
    </citation>
    <scope>NUCLEOTIDE SEQUENCE</scope>
    <source>
        <strain evidence="1">Niue_2</strain>
        <tissue evidence="1">Leaf</tissue>
    </source>
</reference>
<proteinExistence type="predicted"/>
<accession>A0A843TFL1</accession>
<name>A0A843TFL1_COLES</name>
<evidence type="ECO:0000313" key="1">
    <source>
        <dbReference type="EMBL" id="MQL68394.1"/>
    </source>
</evidence>
<dbReference type="AlphaFoldDB" id="A0A843TFL1"/>
<sequence>MAPRCGLVWYGRRPARRAVRQGLLGHCWLRGRRWCCAADGAQELLGGAAHADGAEDPAGVRRLVLANSRGKSRKAWGYLRTPRAVEFDSVGVEFCIFWDSFRRSELGSFNAAVIIGVWGFQSFANLHIRRNLEIGLGI</sequence>
<keyword evidence="2" id="KW-1185">Reference proteome</keyword>
<comment type="caution">
    <text evidence="1">The sequence shown here is derived from an EMBL/GenBank/DDBJ whole genome shotgun (WGS) entry which is preliminary data.</text>
</comment>
<protein>
    <submittedName>
        <fullName evidence="1">Uncharacterized protein</fullName>
    </submittedName>
</protein>
<organism evidence="1 2">
    <name type="scientific">Colocasia esculenta</name>
    <name type="common">Wild taro</name>
    <name type="synonym">Arum esculentum</name>
    <dbReference type="NCBI Taxonomy" id="4460"/>
    <lineage>
        <taxon>Eukaryota</taxon>
        <taxon>Viridiplantae</taxon>
        <taxon>Streptophyta</taxon>
        <taxon>Embryophyta</taxon>
        <taxon>Tracheophyta</taxon>
        <taxon>Spermatophyta</taxon>
        <taxon>Magnoliopsida</taxon>
        <taxon>Liliopsida</taxon>
        <taxon>Araceae</taxon>
        <taxon>Aroideae</taxon>
        <taxon>Colocasieae</taxon>
        <taxon>Colocasia</taxon>
    </lineage>
</organism>
<evidence type="ECO:0000313" key="2">
    <source>
        <dbReference type="Proteomes" id="UP000652761"/>
    </source>
</evidence>
<dbReference type="EMBL" id="NMUH01000013">
    <property type="protein sequence ID" value="MQL68394.1"/>
    <property type="molecule type" value="Genomic_DNA"/>
</dbReference>